<dbReference type="EMBL" id="JAFREL020000002">
    <property type="protein sequence ID" value="MEO1770674.1"/>
    <property type="molecule type" value="Genomic_DNA"/>
</dbReference>
<dbReference type="Pfam" id="PF05223">
    <property type="entry name" value="MecA_N"/>
    <property type="match status" value="1"/>
</dbReference>
<comment type="similarity">
    <text evidence="2">Belongs to the transpeptidase family.</text>
</comment>
<dbReference type="InterPro" id="IPR036138">
    <property type="entry name" value="PBP_dimer_sf"/>
</dbReference>
<dbReference type="Gene3D" id="3.40.710.10">
    <property type="entry name" value="DD-peptidase/beta-lactamase superfamily"/>
    <property type="match status" value="1"/>
</dbReference>
<dbReference type="InterPro" id="IPR007887">
    <property type="entry name" value="MecA_N"/>
</dbReference>
<feature type="domain" description="NTF2-like N-terminal transpeptidase" evidence="7">
    <location>
        <begin position="45"/>
        <end position="158"/>
    </location>
</feature>
<dbReference type="SUPFAM" id="SSF56519">
    <property type="entry name" value="Penicillin binding protein dimerisation domain"/>
    <property type="match status" value="1"/>
</dbReference>
<keyword evidence="9" id="KW-1185">Reference proteome</keyword>
<name>A0ABV0EPW1_9ENTE</name>
<dbReference type="Pfam" id="PF03717">
    <property type="entry name" value="PBP_dimer"/>
    <property type="match status" value="1"/>
</dbReference>
<gene>
    <name evidence="8" type="ORF">JZO67_002627</name>
</gene>
<dbReference type="Proteomes" id="UP000664357">
    <property type="component" value="Unassembled WGS sequence"/>
</dbReference>
<keyword evidence="4" id="KW-0812">Transmembrane</keyword>
<dbReference type="Pfam" id="PF00905">
    <property type="entry name" value="Transpeptidase"/>
    <property type="match status" value="1"/>
</dbReference>
<dbReference type="InterPro" id="IPR032710">
    <property type="entry name" value="NTF2-like_dom_sf"/>
</dbReference>
<dbReference type="InterPro" id="IPR050515">
    <property type="entry name" value="Beta-lactam/transpept"/>
</dbReference>
<dbReference type="Gene3D" id="3.90.1310.10">
    <property type="entry name" value="Penicillin-binding protein 2a (Domain 2)"/>
    <property type="match status" value="1"/>
</dbReference>
<sequence>MQRSQKSKRSTKLPLIIIGAIVLITIAGFGGYTVYHANQLRNEGEQTVKKFISAISKGKYNEIPNYLTESSIKDNAFTKDSVAEKYQNIFTGINASNIKASDIQVKKNNDGYNFSYKLTLTTGLGKLDNQKYEGTLADGNQKIIWKPDLIFPEMSATDKISYQATSATRGEILDRNDQGLAVNGTIYQIGVIPNQLGSDNERSQKIAAIAESIGSTVDAVNSALEQGWVQDDFFVPLKTVSEIPENVPEGAEVHQATGRTYPLGEAAAQLIGYVGKVTAEDIEKNDTLAAESLIGRTGLERALDKQLRGQDGGVLAIVDKADSQKKVLQEVKKTDGENVKLTIDLKAQQLAYDSLQGQPGSSVATAPKTGDLLAVVSSPSFDPNKMTNGISQADYDAYNNDKNLPFMSRFATGYAPGSTFKTVTAAIGLDSGTLDPNEELAINGLKWQKDSSWGGYQVTRVSDVSPVNLRTALVYSDNIYMAQETLQMGKKTFRDGLNKFIFGEKLDLPIAMDPAQISNDDSFGSEVLLADTGYGQGQLLLNPIQQIATYSVFPNKGTLVYPKLLADTETKTKPDVVSGGTVETINQDLQAVVSDPNGTANSLQSLNIPLAAKTGTAEIKEKQDEKGQENSFLYAFDAQNQAYSLLEFLENRSDGQSATELSKELLTYLQSTYQ</sequence>
<dbReference type="RefSeq" id="WP_207703512.1">
    <property type="nucleotide sequence ID" value="NZ_JAFREL020000002.1"/>
</dbReference>
<feature type="transmembrane region" description="Helical" evidence="4">
    <location>
        <begin position="12"/>
        <end position="35"/>
    </location>
</feature>
<dbReference type="InterPro" id="IPR012338">
    <property type="entry name" value="Beta-lactam/transpept-like"/>
</dbReference>
<evidence type="ECO:0000256" key="1">
    <source>
        <dbReference type="ARBA" id="ARBA00004162"/>
    </source>
</evidence>
<evidence type="ECO:0000259" key="6">
    <source>
        <dbReference type="Pfam" id="PF03717"/>
    </source>
</evidence>
<evidence type="ECO:0000259" key="7">
    <source>
        <dbReference type="Pfam" id="PF05223"/>
    </source>
</evidence>
<accession>A0ABV0EPW1</accession>
<dbReference type="SUPFAM" id="SSF54427">
    <property type="entry name" value="NTF2-like"/>
    <property type="match status" value="1"/>
</dbReference>
<dbReference type="Gene3D" id="3.30.1390.30">
    <property type="entry name" value="Penicillin-binding protein 2a, domain 3"/>
    <property type="match status" value="1"/>
</dbReference>
<evidence type="ECO:0008006" key="10">
    <source>
        <dbReference type="Google" id="ProtNLM"/>
    </source>
</evidence>
<reference evidence="8 9" key="1">
    <citation type="submission" date="2024-02" db="EMBL/GenBank/DDBJ databases">
        <title>The Genome Sequence of Enterococcus sp. DIV0159.</title>
        <authorList>
            <person name="Earl A."/>
            <person name="Manson A."/>
            <person name="Gilmore M."/>
            <person name="Sanders J."/>
            <person name="Shea T."/>
            <person name="Howe W."/>
            <person name="Livny J."/>
            <person name="Cuomo C."/>
            <person name="Neafsey D."/>
            <person name="Birren B."/>
        </authorList>
    </citation>
    <scope>NUCLEOTIDE SEQUENCE [LARGE SCALE GENOMIC DNA]</scope>
    <source>
        <strain evidence="8 9">665A</strain>
    </source>
</reference>
<dbReference type="InterPro" id="IPR005311">
    <property type="entry name" value="PBP_dimer"/>
</dbReference>
<dbReference type="Gene3D" id="3.10.450.100">
    <property type="entry name" value="NTF2-like, domain 1"/>
    <property type="match status" value="1"/>
</dbReference>
<organism evidence="8 9">
    <name type="scientific">Candidatus Enterococcus ferrettii</name>
    <dbReference type="NCBI Taxonomy" id="2815324"/>
    <lineage>
        <taxon>Bacteria</taxon>
        <taxon>Bacillati</taxon>
        <taxon>Bacillota</taxon>
        <taxon>Bacilli</taxon>
        <taxon>Lactobacillales</taxon>
        <taxon>Enterococcaceae</taxon>
        <taxon>Enterococcus</taxon>
    </lineage>
</organism>
<comment type="subcellular location">
    <subcellularLocation>
        <location evidence="1">Cell membrane</location>
        <topology evidence="1">Single-pass membrane protein</topology>
    </subcellularLocation>
</comment>
<protein>
    <recommendedName>
        <fullName evidence="10">Penicillin-binding protein</fullName>
    </recommendedName>
</protein>
<evidence type="ECO:0000313" key="9">
    <source>
        <dbReference type="Proteomes" id="UP000664357"/>
    </source>
</evidence>
<evidence type="ECO:0000256" key="3">
    <source>
        <dbReference type="ARBA" id="ARBA00023136"/>
    </source>
</evidence>
<dbReference type="PANTHER" id="PTHR30627">
    <property type="entry name" value="PEPTIDOGLYCAN D,D-TRANSPEPTIDASE"/>
    <property type="match status" value="1"/>
</dbReference>
<keyword evidence="4" id="KW-1133">Transmembrane helix</keyword>
<proteinExistence type="inferred from homology"/>
<evidence type="ECO:0000256" key="2">
    <source>
        <dbReference type="ARBA" id="ARBA00007171"/>
    </source>
</evidence>
<dbReference type="InterPro" id="IPR001460">
    <property type="entry name" value="PCN-bd_Tpept"/>
</dbReference>
<dbReference type="SUPFAM" id="SSF56601">
    <property type="entry name" value="beta-lactamase/transpeptidase-like"/>
    <property type="match status" value="1"/>
</dbReference>
<dbReference type="PANTHER" id="PTHR30627:SF25">
    <property type="entry name" value="PENICILLIN-BINDING PROTEIN 3"/>
    <property type="match status" value="1"/>
</dbReference>
<feature type="domain" description="Penicillin-binding protein transpeptidase" evidence="5">
    <location>
        <begin position="360"/>
        <end position="666"/>
    </location>
</feature>
<evidence type="ECO:0000256" key="4">
    <source>
        <dbReference type="SAM" id="Phobius"/>
    </source>
</evidence>
<comment type="caution">
    <text evidence="8">The sequence shown here is derived from an EMBL/GenBank/DDBJ whole genome shotgun (WGS) entry which is preliminary data.</text>
</comment>
<evidence type="ECO:0000259" key="5">
    <source>
        <dbReference type="Pfam" id="PF00905"/>
    </source>
</evidence>
<keyword evidence="3 4" id="KW-0472">Membrane</keyword>
<evidence type="ECO:0000313" key="8">
    <source>
        <dbReference type="EMBL" id="MEO1770674.1"/>
    </source>
</evidence>
<feature type="domain" description="Penicillin-binding protein dimerisation" evidence="6">
    <location>
        <begin position="165"/>
        <end position="324"/>
    </location>
</feature>